<reference evidence="2 3" key="1">
    <citation type="submission" date="2015-09" db="EMBL/GenBank/DDBJ databases">
        <authorList>
            <consortium name="Pathogen Informatics"/>
        </authorList>
    </citation>
    <scope>NUCLEOTIDE SEQUENCE [LARGE SCALE GENOMIC DNA]</scope>
    <source>
        <strain evidence="2 3">2789STDY5834956</strain>
    </source>
</reference>
<organism evidence="2 3">
    <name type="scientific">Clostridium baratii</name>
    <dbReference type="NCBI Taxonomy" id="1561"/>
    <lineage>
        <taxon>Bacteria</taxon>
        <taxon>Bacillati</taxon>
        <taxon>Bacillota</taxon>
        <taxon>Clostridia</taxon>
        <taxon>Eubacteriales</taxon>
        <taxon>Clostridiaceae</taxon>
        <taxon>Clostridium</taxon>
    </lineage>
</organism>
<evidence type="ECO:0000313" key="2">
    <source>
        <dbReference type="EMBL" id="CUQ30544.1"/>
    </source>
</evidence>
<proteinExistence type="predicted"/>
<dbReference type="Pfam" id="PF20457">
    <property type="entry name" value="DUF6710"/>
    <property type="match status" value="1"/>
</dbReference>
<dbReference type="RefSeq" id="WP_055208781.1">
    <property type="nucleotide sequence ID" value="NZ_CZBO01000008.1"/>
</dbReference>
<name>A0A174V716_9CLOT</name>
<dbReference type="Proteomes" id="UP000095563">
    <property type="component" value="Unassembled WGS sequence"/>
</dbReference>
<evidence type="ECO:0000313" key="3">
    <source>
        <dbReference type="Proteomes" id="UP000095563"/>
    </source>
</evidence>
<keyword evidence="1" id="KW-0175">Coiled coil</keyword>
<evidence type="ECO:0000256" key="1">
    <source>
        <dbReference type="SAM" id="Coils"/>
    </source>
</evidence>
<sequence length="285" mass="34003">MIFRKIKEKLEKNKELEEKNKELEEKNKELEIKLKEIYETKKEIELKDKDRLIYFANEIIRTANEYENGHCEEYIYEYHPIFKYINVLTDRIQTKYLCELIENDFDSEYSNGKFRIKNIFPTEKNEGILLKNKNKIKIELGKDPTLSAPWKEKRLLKCFVTIGSEIKYIDKVYNIKEKATWKQDYQNHYSILYMPMGVTVIGNGNHSSATGILKKEGIIEINEIIDLSDTYDTIKFDGEYFINIESNEKICKPSFYEFGIIYEIGRLIKEKGINFKNYNEIIERL</sequence>
<dbReference type="InterPro" id="IPR046556">
    <property type="entry name" value="DUF6710"/>
</dbReference>
<protein>
    <submittedName>
        <fullName evidence="2">Uncharacterized protein</fullName>
    </submittedName>
</protein>
<accession>A0A174V716</accession>
<dbReference type="EMBL" id="CZBO01000008">
    <property type="protein sequence ID" value="CUQ30544.1"/>
    <property type="molecule type" value="Genomic_DNA"/>
</dbReference>
<gene>
    <name evidence="2" type="ORF">ERS852568_02758</name>
</gene>
<dbReference type="AlphaFoldDB" id="A0A174V716"/>
<feature type="coiled-coil region" evidence="1">
    <location>
        <begin position="6"/>
        <end position="47"/>
    </location>
</feature>